<dbReference type="PANTHER" id="PTHR12154">
    <property type="entry name" value="GLYCOSYL TRANSFERASE-RELATED"/>
    <property type="match status" value="1"/>
</dbReference>
<evidence type="ECO:0000256" key="8">
    <source>
        <dbReference type="ARBA" id="ARBA00022989"/>
    </source>
</evidence>
<dbReference type="InterPro" id="IPR013969">
    <property type="entry name" value="Oligosacch_biosynth_Alg14"/>
</dbReference>
<evidence type="ECO:0000256" key="9">
    <source>
        <dbReference type="ARBA" id="ARBA00023136"/>
    </source>
</evidence>
<organism evidence="12 13">
    <name type="scientific">Cerrena zonata</name>
    <dbReference type="NCBI Taxonomy" id="2478898"/>
    <lineage>
        <taxon>Eukaryota</taxon>
        <taxon>Fungi</taxon>
        <taxon>Dikarya</taxon>
        <taxon>Basidiomycota</taxon>
        <taxon>Agaricomycotina</taxon>
        <taxon>Agaricomycetes</taxon>
        <taxon>Polyporales</taxon>
        <taxon>Cerrenaceae</taxon>
        <taxon>Cerrena</taxon>
    </lineage>
</organism>
<comment type="function">
    <text evidence="11">Involved in protein N-glycosylation. Essential for the second step of the dolichol-linked oligosaccharide pathway. Anchors the catalytic subunit ALG13 to the ER.</text>
</comment>
<comment type="caution">
    <text evidence="12">The sequence shown here is derived from an EMBL/GenBank/DDBJ whole genome shotgun (WGS) entry which is preliminary data.</text>
</comment>
<comment type="subunit">
    <text evidence="4 11">Heterodimer with ALG13 to form a functional enzyme.</text>
</comment>
<evidence type="ECO:0000256" key="6">
    <source>
        <dbReference type="ARBA" id="ARBA00022692"/>
    </source>
</evidence>
<keyword evidence="7 11" id="KW-0256">Endoplasmic reticulum</keyword>
<feature type="transmembrane region" description="Helical" evidence="11">
    <location>
        <begin position="127"/>
        <end position="147"/>
    </location>
</feature>
<gene>
    <name evidence="11" type="primary">ALG14</name>
    <name evidence="12" type="ORF">QCA50_004378</name>
</gene>
<dbReference type="GO" id="GO:0004577">
    <property type="term" value="F:N-acetylglucosaminyldiphosphodolichol N-acetylglucosaminyltransferase activity"/>
    <property type="evidence" value="ECO:0007669"/>
    <property type="project" value="TreeGrafter"/>
</dbReference>
<dbReference type="Pfam" id="PF08660">
    <property type="entry name" value="Alg14"/>
    <property type="match status" value="1"/>
</dbReference>
<dbReference type="GO" id="GO:0006488">
    <property type="term" value="P:dolichol-linked oligosaccharide biosynthetic process"/>
    <property type="evidence" value="ECO:0007669"/>
    <property type="project" value="InterPro"/>
</dbReference>
<dbReference type="Proteomes" id="UP001385951">
    <property type="component" value="Unassembled WGS sequence"/>
</dbReference>
<sequence>MVYTIFLILSLALLCVLLRFVYIMPRARKPISAERRSTPKTFSLAVFLGSGGHTSEALTLLSALDFTRYSPRSYVYSQGDILSAKKAVGLELLKTAESSTHPVHGADSNPPYSLVCIPRARRVHQPLITTPVTAAHSLAFSLYYFALAPAFTGKPFADVLILNGPGTCCMLCLAVYFNKFFGLPAPRMIYVESFARVKRLSLSGKLLRPFVDRFIVQWPDLLNDGGRGECRGWLV</sequence>
<keyword evidence="6 11" id="KW-0812">Transmembrane</keyword>
<dbReference type="EMBL" id="JASBNA010000004">
    <property type="protein sequence ID" value="KAK7692745.1"/>
    <property type="molecule type" value="Genomic_DNA"/>
</dbReference>
<dbReference type="GO" id="GO:0031965">
    <property type="term" value="C:nuclear membrane"/>
    <property type="evidence" value="ECO:0007669"/>
    <property type="project" value="UniProtKB-SubCell"/>
</dbReference>
<keyword evidence="9 11" id="KW-0472">Membrane</keyword>
<evidence type="ECO:0000256" key="5">
    <source>
        <dbReference type="ARBA" id="ARBA00017467"/>
    </source>
</evidence>
<keyword evidence="13" id="KW-1185">Reference proteome</keyword>
<proteinExistence type="inferred from homology"/>
<comment type="similarity">
    <text evidence="3 11">Belongs to the ALG14 family.</text>
</comment>
<name>A0AAW0GHI7_9APHY</name>
<evidence type="ECO:0000313" key="13">
    <source>
        <dbReference type="Proteomes" id="UP001385951"/>
    </source>
</evidence>
<evidence type="ECO:0000256" key="3">
    <source>
        <dbReference type="ARBA" id="ARBA00009731"/>
    </source>
</evidence>
<evidence type="ECO:0000256" key="4">
    <source>
        <dbReference type="ARBA" id="ARBA00011335"/>
    </source>
</evidence>
<dbReference type="GO" id="GO:0043541">
    <property type="term" value="C:UDP-N-acetylglucosamine transferase complex"/>
    <property type="evidence" value="ECO:0007669"/>
    <property type="project" value="TreeGrafter"/>
</dbReference>
<feature type="transmembrane region" description="Helical" evidence="11">
    <location>
        <begin position="6"/>
        <end position="25"/>
    </location>
</feature>
<comment type="subcellular location">
    <subcellularLocation>
        <location evidence="1 11">Endoplasmic reticulum membrane</location>
        <topology evidence="1 11">Single-pass membrane protein</topology>
    </subcellularLocation>
    <subcellularLocation>
        <location evidence="2">Nucleus membrane</location>
        <topology evidence="2">Single-pass membrane protein</topology>
    </subcellularLocation>
</comment>
<dbReference type="PANTHER" id="PTHR12154:SF4">
    <property type="entry name" value="UDP-N-ACETYLGLUCOSAMINE TRANSFERASE SUBUNIT ALG14 HOMOLOG"/>
    <property type="match status" value="1"/>
</dbReference>
<comment type="caution">
    <text evidence="11">Lacks conserved residue(s) required for the propagation of feature annotation.</text>
</comment>
<evidence type="ECO:0000256" key="1">
    <source>
        <dbReference type="ARBA" id="ARBA00004389"/>
    </source>
</evidence>
<evidence type="ECO:0000256" key="10">
    <source>
        <dbReference type="ARBA" id="ARBA00032062"/>
    </source>
</evidence>
<reference evidence="12 13" key="1">
    <citation type="submission" date="2022-09" db="EMBL/GenBank/DDBJ databases">
        <authorList>
            <person name="Palmer J.M."/>
        </authorList>
    </citation>
    <scope>NUCLEOTIDE SEQUENCE [LARGE SCALE GENOMIC DNA]</scope>
    <source>
        <strain evidence="12 13">DSM 7382</strain>
    </source>
</reference>
<feature type="transmembrane region" description="Helical" evidence="11">
    <location>
        <begin position="159"/>
        <end position="178"/>
    </location>
</feature>
<dbReference type="AlphaFoldDB" id="A0AAW0GHI7"/>
<accession>A0AAW0GHI7</accession>
<evidence type="ECO:0000256" key="7">
    <source>
        <dbReference type="ARBA" id="ARBA00022824"/>
    </source>
</evidence>
<dbReference type="Gene3D" id="3.40.50.2000">
    <property type="entry name" value="Glycogen Phosphorylase B"/>
    <property type="match status" value="1"/>
</dbReference>
<protein>
    <recommendedName>
        <fullName evidence="5 11">UDP-N-acetylglucosamine transferase subunit ALG14</fullName>
    </recommendedName>
    <alternativeName>
        <fullName evidence="10 11">Asparagine-linked glycosylation protein 14</fullName>
    </alternativeName>
</protein>
<keyword evidence="8 11" id="KW-1133">Transmembrane helix</keyword>
<evidence type="ECO:0000256" key="2">
    <source>
        <dbReference type="ARBA" id="ARBA00004590"/>
    </source>
</evidence>
<evidence type="ECO:0000256" key="11">
    <source>
        <dbReference type="RuleBase" id="RU362127"/>
    </source>
</evidence>
<evidence type="ECO:0000313" key="12">
    <source>
        <dbReference type="EMBL" id="KAK7692745.1"/>
    </source>
</evidence>